<keyword evidence="5 6" id="KW-0472">Membrane</keyword>
<evidence type="ECO:0000313" key="8">
    <source>
        <dbReference type="EMBL" id="MFC6261671.1"/>
    </source>
</evidence>
<keyword evidence="3 6" id="KW-0812">Transmembrane</keyword>
<evidence type="ECO:0000256" key="2">
    <source>
        <dbReference type="ARBA" id="ARBA00022448"/>
    </source>
</evidence>
<feature type="domain" description="Major facilitator superfamily (MFS) profile" evidence="7">
    <location>
        <begin position="230"/>
        <end position="414"/>
    </location>
</feature>
<accession>A0ABW1TII1</accession>
<feature type="transmembrane region" description="Helical" evidence="6">
    <location>
        <begin position="301"/>
        <end position="320"/>
    </location>
</feature>
<evidence type="ECO:0000256" key="5">
    <source>
        <dbReference type="ARBA" id="ARBA00023136"/>
    </source>
</evidence>
<dbReference type="InterPro" id="IPR036259">
    <property type="entry name" value="MFS_trans_sf"/>
</dbReference>
<evidence type="ECO:0000256" key="1">
    <source>
        <dbReference type="ARBA" id="ARBA00004651"/>
    </source>
</evidence>
<organism evidence="8 9">
    <name type="scientific">Levilactobacillus fujinensis</name>
    <dbReference type="NCBI Taxonomy" id="2486024"/>
    <lineage>
        <taxon>Bacteria</taxon>
        <taxon>Bacillati</taxon>
        <taxon>Bacillota</taxon>
        <taxon>Bacilli</taxon>
        <taxon>Lactobacillales</taxon>
        <taxon>Lactobacillaceae</taxon>
        <taxon>Levilactobacillus</taxon>
    </lineage>
</organism>
<name>A0ABW1TII1_9LACO</name>
<comment type="subcellular location">
    <subcellularLocation>
        <location evidence="1">Cell membrane</location>
        <topology evidence="1">Multi-pass membrane protein</topology>
    </subcellularLocation>
</comment>
<dbReference type="InterPro" id="IPR011701">
    <property type="entry name" value="MFS"/>
</dbReference>
<feature type="transmembrane region" description="Helical" evidence="6">
    <location>
        <begin position="271"/>
        <end position="289"/>
    </location>
</feature>
<evidence type="ECO:0000256" key="3">
    <source>
        <dbReference type="ARBA" id="ARBA00022692"/>
    </source>
</evidence>
<proteinExistence type="predicted"/>
<evidence type="ECO:0000259" key="7">
    <source>
        <dbReference type="PROSITE" id="PS50850"/>
    </source>
</evidence>
<keyword evidence="9" id="KW-1185">Reference proteome</keyword>
<feature type="transmembrane region" description="Helical" evidence="6">
    <location>
        <begin position="150"/>
        <end position="174"/>
    </location>
</feature>
<feature type="transmembrane region" description="Helical" evidence="6">
    <location>
        <begin position="90"/>
        <end position="110"/>
    </location>
</feature>
<feature type="transmembrane region" description="Helical" evidence="6">
    <location>
        <begin position="326"/>
        <end position="343"/>
    </location>
</feature>
<dbReference type="RefSeq" id="WP_125688596.1">
    <property type="nucleotide sequence ID" value="NZ_JBHSSI010000075.1"/>
</dbReference>
<evidence type="ECO:0000313" key="9">
    <source>
        <dbReference type="Proteomes" id="UP001596283"/>
    </source>
</evidence>
<feature type="transmembrane region" description="Helical" evidence="6">
    <location>
        <begin position="180"/>
        <end position="198"/>
    </location>
</feature>
<dbReference type="PANTHER" id="PTHR23528">
    <property type="match status" value="1"/>
</dbReference>
<evidence type="ECO:0000256" key="4">
    <source>
        <dbReference type="ARBA" id="ARBA00022989"/>
    </source>
</evidence>
<evidence type="ECO:0000256" key="6">
    <source>
        <dbReference type="SAM" id="Phobius"/>
    </source>
</evidence>
<comment type="caution">
    <text evidence="8">The sequence shown here is derived from an EMBL/GenBank/DDBJ whole genome shotgun (WGS) entry which is preliminary data.</text>
</comment>
<dbReference type="PROSITE" id="PS50850">
    <property type="entry name" value="MFS"/>
    <property type="match status" value="1"/>
</dbReference>
<feature type="transmembrane region" description="Helical" evidence="6">
    <location>
        <begin position="364"/>
        <end position="385"/>
    </location>
</feature>
<dbReference type="SUPFAM" id="SSF103473">
    <property type="entry name" value="MFS general substrate transporter"/>
    <property type="match status" value="1"/>
</dbReference>
<dbReference type="PANTHER" id="PTHR23528:SF1">
    <property type="entry name" value="MAJOR FACILITATOR SUPERFAMILY (MFS) PROFILE DOMAIN-CONTAINING PROTEIN"/>
    <property type="match status" value="1"/>
</dbReference>
<dbReference type="Gene3D" id="1.20.1250.20">
    <property type="entry name" value="MFS general substrate transporter like domains"/>
    <property type="match status" value="2"/>
</dbReference>
<feature type="transmembrane region" description="Helical" evidence="6">
    <location>
        <begin position="231"/>
        <end position="251"/>
    </location>
</feature>
<keyword evidence="2" id="KW-0813">Transport</keyword>
<feature type="transmembrane region" description="Helical" evidence="6">
    <location>
        <begin position="55"/>
        <end position="78"/>
    </location>
</feature>
<sequence>MDQGVAVSKTKKKFPVSLGFGLLIGCLGWLIPYCGLAITLLPAKIGQIDPTHKVTWVATFSAVAMTVAAISNIIMGALSDRTRSRFGKRTPWIVGCTIATMIIFYIMSMINDIKMLLFLYAIYQIALNGVVASLVAFIPDRVAPDHRGTASSFMGLGSTIGNYGAGLIAAHFIIHIQFGIWVFAVFAFVMEAIALWLIKEPGNRDEPREQLEKAGDFVKSFAPPIKGTHDFYLALFGRLLLTAGSNMIVGYQLYIFTDYMSLNSGQTTTNISLVSSIMLIAGIICGVTAGPLADKVGNYKYPVAITTMLVGIGAFFPFFMAKPWTMIVYALIAGIGNGAYNAVDQALTVSVLPNPDTAAKDLGILNLANTLGQIVGPVIAGVVISSAGYRTMFPVVTGVCLLGGILILLIHRSK</sequence>
<dbReference type="Pfam" id="PF07690">
    <property type="entry name" value="MFS_1"/>
    <property type="match status" value="1"/>
</dbReference>
<feature type="transmembrane region" description="Helical" evidence="6">
    <location>
        <begin position="391"/>
        <end position="410"/>
    </location>
</feature>
<protein>
    <submittedName>
        <fullName evidence="8">MFS transporter</fullName>
    </submittedName>
</protein>
<dbReference type="InterPro" id="IPR020846">
    <property type="entry name" value="MFS_dom"/>
</dbReference>
<feature type="transmembrane region" description="Helical" evidence="6">
    <location>
        <begin position="20"/>
        <end position="43"/>
    </location>
</feature>
<feature type="transmembrane region" description="Helical" evidence="6">
    <location>
        <begin position="116"/>
        <end position="138"/>
    </location>
</feature>
<reference evidence="9" key="1">
    <citation type="journal article" date="2019" name="Int. J. Syst. Evol. Microbiol.">
        <title>The Global Catalogue of Microorganisms (GCM) 10K type strain sequencing project: providing services to taxonomists for standard genome sequencing and annotation.</title>
        <authorList>
            <consortium name="The Broad Institute Genomics Platform"/>
            <consortium name="The Broad Institute Genome Sequencing Center for Infectious Disease"/>
            <person name="Wu L."/>
            <person name="Ma J."/>
        </authorList>
    </citation>
    <scope>NUCLEOTIDE SEQUENCE [LARGE SCALE GENOMIC DNA]</scope>
    <source>
        <strain evidence="9">CCM 8908</strain>
    </source>
</reference>
<gene>
    <name evidence="8" type="ORF">ACFP1C_12075</name>
</gene>
<dbReference type="EMBL" id="JBHSSI010000075">
    <property type="protein sequence ID" value="MFC6261671.1"/>
    <property type="molecule type" value="Genomic_DNA"/>
</dbReference>
<keyword evidence="4 6" id="KW-1133">Transmembrane helix</keyword>
<dbReference type="Proteomes" id="UP001596283">
    <property type="component" value="Unassembled WGS sequence"/>
</dbReference>